<reference evidence="1" key="1">
    <citation type="submission" date="2021-01" db="EMBL/GenBank/DDBJ databases">
        <authorList>
            <person name="Corre E."/>
            <person name="Pelletier E."/>
            <person name="Niang G."/>
            <person name="Scheremetjew M."/>
            <person name="Finn R."/>
            <person name="Kale V."/>
            <person name="Holt S."/>
            <person name="Cochrane G."/>
            <person name="Meng A."/>
            <person name="Brown T."/>
            <person name="Cohen L."/>
        </authorList>
    </citation>
    <scope>NUCLEOTIDE SEQUENCE</scope>
    <source>
        <strain evidence="1">NIES-381</strain>
    </source>
</reference>
<proteinExistence type="predicted"/>
<name>A0A7S1NN21_9EUGL</name>
<organism evidence="1">
    <name type="scientific">Eutreptiella gymnastica</name>
    <dbReference type="NCBI Taxonomy" id="73025"/>
    <lineage>
        <taxon>Eukaryota</taxon>
        <taxon>Discoba</taxon>
        <taxon>Euglenozoa</taxon>
        <taxon>Euglenida</taxon>
        <taxon>Spirocuta</taxon>
        <taxon>Euglenophyceae</taxon>
        <taxon>Eutreptiales</taxon>
        <taxon>Eutreptiaceae</taxon>
        <taxon>Eutreptiella</taxon>
    </lineage>
</organism>
<protein>
    <submittedName>
        <fullName evidence="1">Uncharacterized protein</fullName>
    </submittedName>
</protein>
<gene>
    <name evidence="1" type="ORF">EGYM00392_LOCUS38868</name>
</gene>
<dbReference type="AlphaFoldDB" id="A0A7S1NN21"/>
<sequence length="542" mass="60942">MTVHKGLAYVLQYVAPVDKYAENTDMVNNIAKTMLIDAFPHSTSFDAASKAEQHGSKATIHEALVSRDFVEYGVGLQLPPGWDAMVDEFSIAGPQIAVIRIHPPGCDQSIPGEVPTLSVIVEDVGREQMTLLEYKEKSKEYAMNMNGGGMTMMPPPQITKDDAVNVGNFQHTLEYTQTFPNAQAGGHMRYQFQNLMTLHKGLAYVLQYYARQDKFDDYVSAATAIAESLTITDLPPRPASRLEFNSQPHGLKVKVPETWSWLNENKDMGDGRMLVVSFVSGSSNKPDGIALYVVPQSACKTPQAMAERYQDIVKSSGEITSKEGGIAHFTYNADGKVVVVYCRDRYVVECRSEGERVTHHNQDDGVITSVLQSIETDSAKRSNCRYINTHSRFAFDLATSSKVLEHKWGTTSVTYVPVSDDEEQSVPIFTIEVNHEQEHYPDLQTLEARMMAGNDPNNPLKDKKIEKFGGRDFLSFEMQREEKLSIWGPSEEFRSKILLTLRGEESIMCKWEVAGRDWKRYERYLAAIMDSIEVFPEEKDVP</sequence>
<evidence type="ECO:0000313" key="1">
    <source>
        <dbReference type="EMBL" id="CAD9027733.1"/>
    </source>
</evidence>
<dbReference type="EMBL" id="HBGA01104667">
    <property type="protein sequence ID" value="CAD9027733.1"/>
    <property type="molecule type" value="Transcribed_RNA"/>
</dbReference>
<accession>A0A7S1NN21</accession>